<reference evidence="2" key="1">
    <citation type="journal article" date="2023" name="G3 (Bethesda)">
        <title>Genome assembly and association tests identify interacting loci associated with vigor, precocity, and sex in interspecific pistachio rootstocks.</title>
        <authorList>
            <person name="Palmer W."/>
            <person name="Jacygrad E."/>
            <person name="Sagayaradj S."/>
            <person name="Cavanaugh K."/>
            <person name="Han R."/>
            <person name="Bertier L."/>
            <person name="Beede B."/>
            <person name="Kafkas S."/>
            <person name="Golino D."/>
            <person name="Preece J."/>
            <person name="Michelmore R."/>
        </authorList>
    </citation>
    <scope>NUCLEOTIDE SEQUENCE [LARGE SCALE GENOMIC DNA]</scope>
</reference>
<sequence length="127" mass="13705">MASLVERGLPMLSQSVAISSKLSSFQTSDVGEAKRQGEGRGPLRPPKPSSPSKKDRFDDDDCNLSQPVNFMLPVTVEQLPSLLEVEKSMDLTGVWSSFGENPTRLTGVKRHASQAICGVKMTASQAI</sequence>
<keyword evidence="2" id="KW-1185">Reference proteome</keyword>
<proteinExistence type="predicted"/>
<evidence type="ECO:0000313" key="1">
    <source>
        <dbReference type="EMBL" id="KAJ0103291.1"/>
    </source>
</evidence>
<name>A0ACC1BWE3_9ROSI</name>
<gene>
    <name evidence="1" type="ORF">Patl1_06568</name>
</gene>
<organism evidence="1 2">
    <name type="scientific">Pistacia atlantica</name>
    <dbReference type="NCBI Taxonomy" id="434234"/>
    <lineage>
        <taxon>Eukaryota</taxon>
        <taxon>Viridiplantae</taxon>
        <taxon>Streptophyta</taxon>
        <taxon>Embryophyta</taxon>
        <taxon>Tracheophyta</taxon>
        <taxon>Spermatophyta</taxon>
        <taxon>Magnoliopsida</taxon>
        <taxon>eudicotyledons</taxon>
        <taxon>Gunneridae</taxon>
        <taxon>Pentapetalae</taxon>
        <taxon>rosids</taxon>
        <taxon>malvids</taxon>
        <taxon>Sapindales</taxon>
        <taxon>Anacardiaceae</taxon>
        <taxon>Pistacia</taxon>
    </lineage>
</organism>
<dbReference type="Proteomes" id="UP001164250">
    <property type="component" value="Chromosome 3"/>
</dbReference>
<comment type="caution">
    <text evidence="1">The sequence shown here is derived from an EMBL/GenBank/DDBJ whole genome shotgun (WGS) entry which is preliminary data.</text>
</comment>
<protein>
    <submittedName>
        <fullName evidence="1">Uncharacterized protein</fullName>
    </submittedName>
</protein>
<accession>A0ACC1BWE3</accession>
<dbReference type="EMBL" id="CM047899">
    <property type="protein sequence ID" value="KAJ0103291.1"/>
    <property type="molecule type" value="Genomic_DNA"/>
</dbReference>
<evidence type="ECO:0000313" key="2">
    <source>
        <dbReference type="Proteomes" id="UP001164250"/>
    </source>
</evidence>